<dbReference type="EMBL" id="AE008923">
    <property type="protein sequence ID" value="AAM38121.1"/>
    <property type="molecule type" value="Genomic_DNA"/>
</dbReference>
<reference evidence="1 2" key="1">
    <citation type="journal article" date="2002" name="Nature">
        <title>Comparison of the genomes of two Xanthomonas pathogens with differing host specificities.</title>
        <authorList>
            <person name="da Silva A.C."/>
            <person name="Ferro J.A."/>
            <person name="Reinach F.C."/>
            <person name="Farah C.S."/>
            <person name="Furlan L.R."/>
            <person name="Quaggio R.B."/>
            <person name="Monteiro-Vitorello C.B."/>
            <person name="Van Sluys M.A."/>
            <person name="Almeida N.F."/>
            <person name="Alves L.M."/>
            <person name="do Amaral A.M."/>
            <person name="Bertolini M.C."/>
            <person name="Camargo L.E."/>
            <person name="Camarotte G."/>
            <person name="Cannavan F."/>
            <person name="Cardozo J."/>
            <person name="Chambergo F."/>
            <person name="Ciapina L.P."/>
            <person name="Cicarelli R.M."/>
            <person name="Coutinho L.L."/>
            <person name="Cursino-Santos J.R."/>
            <person name="El-Dorry H."/>
            <person name="Faria J.B."/>
            <person name="Ferreira A.J."/>
            <person name="Ferreira R.C."/>
            <person name="Ferro M.I."/>
            <person name="Formighieri E.F."/>
            <person name="Franco M.C."/>
            <person name="Greggio C.C."/>
            <person name="Gruber A."/>
            <person name="Katsuyama A.M."/>
            <person name="Kishi L.T."/>
            <person name="Leite R.P."/>
            <person name="Lemos E.G."/>
            <person name="Lemos M.V."/>
            <person name="Locali E.C."/>
            <person name="Machado M.A."/>
            <person name="Madeira A.M."/>
            <person name="Martinez-Rossi N.M."/>
            <person name="Martins E.C."/>
            <person name="Meidanis J."/>
            <person name="Menck C.F."/>
            <person name="Miyaki C.Y."/>
            <person name="Moon D.H."/>
            <person name="Moreira L.M."/>
            <person name="Novo M.T."/>
            <person name="Okura V.K."/>
            <person name="Oliveira M.C."/>
            <person name="Oliveira V.R."/>
            <person name="Pereira H.A."/>
            <person name="Rossi A."/>
            <person name="Sena J.A."/>
            <person name="Silva C."/>
            <person name="de Souza R.F."/>
            <person name="Spinola L.A."/>
            <person name="Takita M.A."/>
            <person name="Tamura R.E."/>
            <person name="Teixeira E.C."/>
            <person name="Tezza R.I."/>
            <person name="Trindade dos Santos M."/>
            <person name="Truffi D."/>
            <person name="Tsai S.M."/>
            <person name="White F.F."/>
            <person name="Setubal J.C."/>
            <person name="Kitajima J.P."/>
        </authorList>
    </citation>
    <scope>NUCLEOTIDE SEQUENCE [LARGE SCALE GENOMIC DNA]</scope>
    <source>
        <strain evidence="1 2">306</strain>
    </source>
</reference>
<dbReference type="Proteomes" id="UP000000576">
    <property type="component" value="Chromosome"/>
</dbReference>
<proteinExistence type="predicted"/>
<accession>A0AAI7ZHE5</accession>
<evidence type="ECO:0000313" key="1">
    <source>
        <dbReference type="EMBL" id="AAM38121.1"/>
    </source>
</evidence>
<name>A0AAI7ZHE5_XANAC</name>
<dbReference type="AlphaFoldDB" id="A0AAI7ZHE5"/>
<dbReference type="KEGG" id="xac:XAC3277"/>
<gene>
    <name evidence="1" type="ordered locus">XAC3277</name>
</gene>
<sequence length="117" mass="13633">MWVIMRLRLMLLLWVPVLSRDIGIEVWRLNPALLPTGDIGICDLRRSGGARPGEIEIVRSVEHRRFIDWPSVFWHSSVSELVLVILWIDIGLFRITFRFSDHQVQLLHGRAPPGRRC</sequence>
<organism evidence="1 2">
    <name type="scientific">Xanthomonas axonopodis pv. citri (strain 306)</name>
    <dbReference type="NCBI Taxonomy" id="190486"/>
    <lineage>
        <taxon>Bacteria</taxon>
        <taxon>Pseudomonadati</taxon>
        <taxon>Pseudomonadota</taxon>
        <taxon>Gammaproteobacteria</taxon>
        <taxon>Lysobacterales</taxon>
        <taxon>Lysobacteraceae</taxon>
        <taxon>Xanthomonas</taxon>
    </lineage>
</organism>
<protein>
    <submittedName>
        <fullName evidence="1">Uncharacterized protein</fullName>
    </submittedName>
</protein>
<evidence type="ECO:0000313" key="2">
    <source>
        <dbReference type="Proteomes" id="UP000000576"/>
    </source>
</evidence>